<gene>
    <name evidence="1" type="ORF">HMPREF9629_00114</name>
</gene>
<organism evidence="1 2">
    <name type="scientific">Peptoanaerobacter stomatis</name>
    <dbReference type="NCBI Taxonomy" id="796937"/>
    <lineage>
        <taxon>Bacteria</taxon>
        <taxon>Bacillati</taxon>
        <taxon>Bacillota</taxon>
        <taxon>Clostridia</taxon>
        <taxon>Peptostreptococcales</taxon>
        <taxon>Filifactoraceae</taxon>
        <taxon>Peptoanaerobacter</taxon>
    </lineage>
</organism>
<dbReference type="AlphaFoldDB" id="G9WXM5"/>
<dbReference type="InterPro" id="IPR025662">
    <property type="entry name" value="Sigma_54_int_dom_ATP-bd_1"/>
</dbReference>
<dbReference type="SUPFAM" id="SSF52540">
    <property type="entry name" value="P-loop containing nucleoside triphosphate hydrolases"/>
    <property type="match status" value="1"/>
</dbReference>
<comment type="caution">
    <text evidence="1">The sequence shown here is derived from an EMBL/GenBank/DDBJ whole genome shotgun (WGS) entry which is preliminary data.</text>
</comment>
<proteinExistence type="predicted"/>
<dbReference type="InterPro" id="IPR027417">
    <property type="entry name" value="P-loop_NTPase"/>
</dbReference>
<evidence type="ECO:0008006" key="3">
    <source>
        <dbReference type="Google" id="ProtNLM"/>
    </source>
</evidence>
<sequence>MTYSMIKIGNKQNDKPKCIVIDRNVIIAGETGVGKTTYIKRLAENSENVLYITADEFIKDDVINLEKLKNDKISLVIVDDLYKVTDVNTFNDKVNKLNAEDIYVGLTCLEETHIKKFPVNNSYILKLNKSVDGFRSLVYIDGNNSERIKIQQA</sequence>
<dbReference type="HOGENOM" id="CLU_1765289_0_0_9"/>
<name>G9WXM5_9FIRM</name>
<evidence type="ECO:0000313" key="1">
    <source>
        <dbReference type="EMBL" id="EHL16872.1"/>
    </source>
</evidence>
<dbReference type="EMBL" id="AFZE01000001">
    <property type="protein sequence ID" value="EHL16872.1"/>
    <property type="molecule type" value="Genomic_DNA"/>
</dbReference>
<dbReference type="Proteomes" id="UP000006437">
    <property type="component" value="Unassembled WGS sequence"/>
</dbReference>
<accession>G9WXM5</accession>
<dbReference type="RefSeq" id="WP_009524351.1">
    <property type="nucleotide sequence ID" value="NZ_JH414546.1"/>
</dbReference>
<evidence type="ECO:0000313" key="2">
    <source>
        <dbReference type="Proteomes" id="UP000006437"/>
    </source>
</evidence>
<reference evidence="1 2" key="1">
    <citation type="submission" date="2011-08" db="EMBL/GenBank/DDBJ databases">
        <title>The Genome Sequence of Eubacteriaceae bacterium ACC19a.</title>
        <authorList>
            <consortium name="The Broad Institute Genome Sequencing Platform"/>
            <person name="Earl A."/>
            <person name="Ward D."/>
            <person name="Feldgarden M."/>
            <person name="Gevers D."/>
            <person name="Sizova M."/>
            <person name="Hazen A."/>
            <person name="Epstein S."/>
            <person name="Young S.K."/>
            <person name="Zeng Q."/>
            <person name="Gargeya S."/>
            <person name="Fitzgerald M."/>
            <person name="Haas B."/>
            <person name="Abouelleil A."/>
            <person name="Alvarado L."/>
            <person name="Arachchi H.M."/>
            <person name="Berlin A."/>
            <person name="Brown A."/>
            <person name="Chapman S.B."/>
            <person name="Chen Z."/>
            <person name="Dunbar C."/>
            <person name="Freedman E."/>
            <person name="Gearin G."/>
            <person name="Gellesch M."/>
            <person name="Goldberg J."/>
            <person name="Griggs A."/>
            <person name="Gujja S."/>
            <person name="Heiman D."/>
            <person name="Howarth C."/>
            <person name="Larson L."/>
            <person name="Lui A."/>
            <person name="MacDonald P.J.P."/>
            <person name="Montmayeur A."/>
            <person name="Murphy C."/>
            <person name="Neiman D."/>
            <person name="Pearson M."/>
            <person name="Priest M."/>
            <person name="Roberts A."/>
            <person name="Saif S."/>
            <person name="Shea T."/>
            <person name="Shenoy N."/>
            <person name="Sisk P."/>
            <person name="Stolte C."/>
            <person name="Sykes S."/>
            <person name="Wortman J."/>
            <person name="Nusbaum C."/>
            <person name="Birren B."/>
        </authorList>
    </citation>
    <scope>NUCLEOTIDE SEQUENCE [LARGE SCALE GENOMIC DNA]</scope>
    <source>
        <strain evidence="1 2">ACC19a</strain>
    </source>
</reference>
<protein>
    <recommendedName>
        <fullName evidence="3">AAA+ ATPase domain-containing protein</fullName>
    </recommendedName>
</protein>
<dbReference type="BioCyc" id="EBAC796937-HMP:GMGH-114-MONOMER"/>
<dbReference type="Gene3D" id="3.40.50.300">
    <property type="entry name" value="P-loop containing nucleotide triphosphate hydrolases"/>
    <property type="match status" value="1"/>
</dbReference>
<dbReference type="PROSITE" id="PS00675">
    <property type="entry name" value="SIGMA54_INTERACT_1"/>
    <property type="match status" value="1"/>
</dbReference>